<keyword evidence="3" id="KW-1185">Reference proteome</keyword>
<comment type="caution">
    <text evidence="2">The sequence shown here is derived from an EMBL/GenBank/DDBJ whole genome shotgun (WGS) entry which is preliminary data.</text>
</comment>
<name>A0ABW8K302_9GAMM</name>
<evidence type="ECO:0000256" key="1">
    <source>
        <dbReference type="SAM" id="SignalP"/>
    </source>
</evidence>
<dbReference type="Proteomes" id="UP001620408">
    <property type="component" value="Unassembled WGS sequence"/>
</dbReference>
<dbReference type="EMBL" id="JADIKD010000009">
    <property type="protein sequence ID" value="MFK2917274.1"/>
    <property type="molecule type" value="Genomic_DNA"/>
</dbReference>
<proteinExistence type="predicted"/>
<evidence type="ECO:0008006" key="4">
    <source>
        <dbReference type="Google" id="ProtNLM"/>
    </source>
</evidence>
<feature type="signal peptide" evidence="1">
    <location>
        <begin position="1"/>
        <end position="25"/>
    </location>
</feature>
<sequence length="115" mass="12090">MRGLIRKTLAGCAVALAMASFPVWADGGLITFSGAIVEPTCSVGLQRIDAAEASAHPSLRYSCSESVGATSRRATQSYALSVSATSETPLASDPLIVYFANYLNAQPKLVTQTYE</sequence>
<gene>
    <name evidence="2" type="ORF">ISS97_08365</name>
</gene>
<evidence type="ECO:0000313" key="2">
    <source>
        <dbReference type="EMBL" id="MFK2917274.1"/>
    </source>
</evidence>
<protein>
    <recommendedName>
        <fullName evidence="4">Type 1 fimbrial protein</fullName>
    </recommendedName>
</protein>
<reference evidence="2 3" key="1">
    <citation type="submission" date="2020-10" db="EMBL/GenBank/DDBJ databases">
        <title>Phylogeny of dyella-like bacteria.</title>
        <authorList>
            <person name="Fu J."/>
        </authorList>
    </citation>
    <scope>NUCLEOTIDE SEQUENCE [LARGE SCALE GENOMIC DNA]</scope>
    <source>
        <strain evidence="2 3">BB4</strain>
    </source>
</reference>
<evidence type="ECO:0000313" key="3">
    <source>
        <dbReference type="Proteomes" id="UP001620408"/>
    </source>
</evidence>
<dbReference type="RefSeq" id="WP_379985289.1">
    <property type="nucleotide sequence ID" value="NZ_JADIKD010000009.1"/>
</dbReference>
<keyword evidence="1" id="KW-0732">Signal</keyword>
<accession>A0ABW8K302</accession>
<organism evidence="2 3">
    <name type="scientific">Dyella koreensis</name>
    <dbReference type="NCBI Taxonomy" id="311235"/>
    <lineage>
        <taxon>Bacteria</taxon>
        <taxon>Pseudomonadati</taxon>
        <taxon>Pseudomonadota</taxon>
        <taxon>Gammaproteobacteria</taxon>
        <taxon>Lysobacterales</taxon>
        <taxon>Rhodanobacteraceae</taxon>
        <taxon>Dyella</taxon>
    </lineage>
</organism>
<feature type="chain" id="PRO_5045695541" description="Type 1 fimbrial protein" evidence="1">
    <location>
        <begin position="26"/>
        <end position="115"/>
    </location>
</feature>